<dbReference type="RefSeq" id="WP_036027724.1">
    <property type="nucleotide sequence ID" value="NZ_FMAE01000008.1"/>
</dbReference>
<gene>
    <name evidence="2" type="ORF">GA0061099_1008113</name>
</gene>
<dbReference type="AlphaFoldDB" id="A0A1C3WZ69"/>
<name>A0A1C3WZ69_9BRAD</name>
<organism evidence="2 3">
    <name type="scientific">Bradyrhizobium yuanmingense</name>
    <dbReference type="NCBI Taxonomy" id="108015"/>
    <lineage>
        <taxon>Bacteria</taxon>
        <taxon>Pseudomonadati</taxon>
        <taxon>Pseudomonadota</taxon>
        <taxon>Alphaproteobacteria</taxon>
        <taxon>Hyphomicrobiales</taxon>
        <taxon>Nitrobacteraceae</taxon>
        <taxon>Bradyrhizobium</taxon>
    </lineage>
</organism>
<sequence length="239" mass="26187">MTADRPPVLAHERFVADRDNFSGLDLAARFARIERTNLWGATTSVSGLGSEDVATAAIQEALPPLLLRLGVRSLLDAPCGDAGWIGRLELDIDYTGIDIVPSLIDANRRRVAADGSSGRFLVADITRDELPHADVILCRDCLVHLSFANIYRALAQLRMSGARFLLVTTFPEWDDNHDCEDGDWRALNMEKAPFGWPAPQAVIDERCEEGGGGWRDKSLGLWRLDELPENSFASEAGAG</sequence>
<proteinExistence type="predicted"/>
<feature type="domain" description="Methyltransferase" evidence="1">
    <location>
        <begin position="75"/>
        <end position="157"/>
    </location>
</feature>
<evidence type="ECO:0000313" key="2">
    <source>
        <dbReference type="EMBL" id="SCB45322.1"/>
    </source>
</evidence>
<dbReference type="InterPro" id="IPR041698">
    <property type="entry name" value="Methyltransf_25"/>
</dbReference>
<dbReference type="Gene3D" id="3.40.50.150">
    <property type="entry name" value="Vaccinia Virus protein VP39"/>
    <property type="match status" value="1"/>
</dbReference>
<protein>
    <recommendedName>
        <fullName evidence="1">Methyltransferase domain-containing protein</fullName>
    </recommendedName>
</protein>
<dbReference type="Proteomes" id="UP000183174">
    <property type="component" value="Unassembled WGS sequence"/>
</dbReference>
<dbReference type="SUPFAM" id="SSF53335">
    <property type="entry name" value="S-adenosyl-L-methionine-dependent methyltransferases"/>
    <property type="match status" value="1"/>
</dbReference>
<reference evidence="2 3" key="1">
    <citation type="submission" date="2016-08" db="EMBL/GenBank/DDBJ databases">
        <authorList>
            <person name="Seilhamer J.J."/>
        </authorList>
    </citation>
    <scope>NUCLEOTIDE SEQUENCE [LARGE SCALE GENOMIC DNA]</scope>
    <source>
        <strain evidence="2 3">CCBAU 10071</strain>
    </source>
</reference>
<dbReference type="Pfam" id="PF13649">
    <property type="entry name" value="Methyltransf_25"/>
    <property type="match status" value="1"/>
</dbReference>
<evidence type="ECO:0000259" key="1">
    <source>
        <dbReference type="Pfam" id="PF13649"/>
    </source>
</evidence>
<dbReference type="EMBL" id="FMAE01000008">
    <property type="protein sequence ID" value="SCB45322.1"/>
    <property type="molecule type" value="Genomic_DNA"/>
</dbReference>
<dbReference type="InterPro" id="IPR029063">
    <property type="entry name" value="SAM-dependent_MTases_sf"/>
</dbReference>
<accession>A0A1C3WZ69</accession>
<evidence type="ECO:0000313" key="3">
    <source>
        <dbReference type="Proteomes" id="UP000183174"/>
    </source>
</evidence>